<keyword evidence="1" id="KW-0472">Membrane</keyword>
<evidence type="ECO:0000313" key="2">
    <source>
        <dbReference type="EMBL" id="KAG5521551.1"/>
    </source>
</evidence>
<dbReference type="Proteomes" id="UP000823749">
    <property type="component" value="Chromosome 12"/>
</dbReference>
<name>A0AAV6HYN5_9ERIC</name>
<keyword evidence="3" id="KW-1185">Reference proteome</keyword>
<gene>
    <name evidence="2" type="ORF">RHGRI_033949</name>
</gene>
<dbReference type="AlphaFoldDB" id="A0AAV6HYN5"/>
<evidence type="ECO:0000256" key="1">
    <source>
        <dbReference type="SAM" id="Phobius"/>
    </source>
</evidence>
<organism evidence="2 3">
    <name type="scientific">Rhododendron griersonianum</name>
    <dbReference type="NCBI Taxonomy" id="479676"/>
    <lineage>
        <taxon>Eukaryota</taxon>
        <taxon>Viridiplantae</taxon>
        <taxon>Streptophyta</taxon>
        <taxon>Embryophyta</taxon>
        <taxon>Tracheophyta</taxon>
        <taxon>Spermatophyta</taxon>
        <taxon>Magnoliopsida</taxon>
        <taxon>eudicotyledons</taxon>
        <taxon>Gunneridae</taxon>
        <taxon>Pentapetalae</taxon>
        <taxon>asterids</taxon>
        <taxon>Ericales</taxon>
        <taxon>Ericaceae</taxon>
        <taxon>Ericoideae</taxon>
        <taxon>Rhodoreae</taxon>
        <taxon>Rhododendron</taxon>
    </lineage>
</organism>
<keyword evidence="1" id="KW-0812">Transmembrane</keyword>
<feature type="transmembrane region" description="Helical" evidence="1">
    <location>
        <begin position="32"/>
        <end position="53"/>
    </location>
</feature>
<sequence>MNIIFRTLWMGLFSFIFPCALLSIRIQPWFRLIGNLSALWKLILILAAAFAAII</sequence>
<proteinExistence type="predicted"/>
<feature type="transmembrane region" description="Helical" evidence="1">
    <location>
        <begin position="7"/>
        <end position="26"/>
    </location>
</feature>
<reference evidence="2" key="1">
    <citation type="submission" date="2020-08" db="EMBL/GenBank/DDBJ databases">
        <title>Plant Genome Project.</title>
        <authorList>
            <person name="Zhang R.-G."/>
        </authorList>
    </citation>
    <scope>NUCLEOTIDE SEQUENCE</scope>
    <source>
        <strain evidence="2">WSP0</strain>
        <tissue evidence="2">Leaf</tissue>
    </source>
</reference>
<accession>A0AAV6HYN5</accession>
<dbReference type="EMBL" id="JACTNZ010000012">
    <property type="protein sequence ID" value="KAG5521551.1"/>
    <property type="molecule type" value="Genomic_DNA"/>
</dbReference>
<evidence type="ECO:0000313" key="3">
    <source>
        <dbReference type="Proteomes" id="UP000823749"/>
    </source>
</evidence>
<keyword evidence="1" id="KW-1133">Transmembrane helix</keyword>
<protein>
    <submittedName>
        <fullName evidence="2">Uncharacterized protein</fullName>
    </submittedName>
</protein>
<comment type="caution">
    <text evidence="2">The sequence shown here is derived from an EMBL/GenBank/DDBJ whole genome shotgun (WGS) entry which is preliminary data.</text>
</comment>